<organism evidence="2 3">
    <name type="scientific">Tetrabaena socialis</name>
    <dbReference type="NCBI Taxonomy" id="47790"/>
    <lineage>
        <taxon>Eukaryota</taxon>
        <taxon>Viridiplantae</taxon>
        <taxon>Chlorophyta</taxon>
        <taxon>core chlorophytes</taxon>
        <taxon>Chlorophyceae</taxon>
        <taxon>CS clade</taxon>
        <taxon>Chlamydomonadales</taxon>
        <taxon>Tetrabaenaceae</taxon>
        <taxon>Tetrabaena</taxon>
    </lineage>
</organism>
<feature type="compositionally biased region" description="Low complexity" evidence="1">
    <location>
        <begin position="370"/>
        <end position="389"/>
    </location>
</feature>
<dbReference type="GO" id="GO:0051879">
    <property type="term" value="F:Hsp90 protein binding"/>
    <property type="evidence" value="ECO:0007669"/>
    <property type="project" value="TreeGrafter"/>
</dbReference>
<feature type="compositionally biased region" description="Gly residues" evidence="1">
    <location>
        <begin position="557"/>
        <end position="571"/>
    </location>
</feature>
<feature type="compositionally biased region" description="Low complexity" evidence="1">
    <location>
        <begin position="403"/>
        <end position="419"/>
    </location>
</feature>
<dbReference type="InterPro" id="IPR019399">
    <property type="entry name" value="Parkin_co-regulated_protein"/>
</dbReference>
<dbReference type="OrthoDB" id="544617at2759"/>
<dbReference type="AlphaFoldDB" id="A0A2J8ADR5"/>
<evidence type="ECO:0000313" key="3">
    <source>
        <dbReference type="Proteomes" id="UP000236333"/>
    </source>
</evidence>
<dbReference type="PANTHER" id="PTHR21207:SF2">
    <property type="entry name" value="PARKIN COREGULATED GENE PROTEIN"/>
    <property type="match status" value="1"/>
</dbReference>
<feature type="compositionally biased region" description="Low complexity" evidence="1">
    <location>
        <begin position="490"/>
        <end position="504"/>
    </location>
</feature>
<protein>
    <submittedName>
        <fullName evidence="2">Uncharacterized protein</fullName>
    </submittedName>
</protein>
<dbReference type="GO" id="GO:0030544">
    <property type="term" value="F:Hsp70 protein binding"/>
    <property type="evidence" value="ECO:0007669"/>
    <property type="project" value="TreeGrafter"/>
</dbReference>
<evidence type="ECO:0000256" key="1">
    <source>
        <dbReference type="SAM" id="MobiDB-lite"/>
    </source>
</evidence>
<keyword evidence="3" id="KW-1185">Reference proteome</keyword>
<feature type="region of interest" description="Disordered" evidence="1">
    <location>
        <begin position="455"/>
        <end position="506"/>
    </location>
</feature>
<dbReference type="PANTHER" id="PTHR21207">
    <property type="entry name" value="PARKIN COREGULATED GENE PROTEIN PARK2 COREGULATED"/>
    <property type="match status" value="1"/>
</dbReference>
<sequence>MAEVLHYSRAGVQGPMLAAAPAVHPVVAPAPPPYAAWVPPSPNPNLGFALDAGVQHRKAEAFVGAAAAAAAELGDDQIGGAAAAYQKAAAQRAAERAVRPWDPVTGLGERRGAQMVQVAGTNAGPTAFARPDAPSLYHAPDPAAANAHAVAAGRVGRAGQDQGGAPGAYAVRQGAPQRELWPADAAQPQKYCTACRGGLLRCHPGVAPALAPYLRHLLPPLAVFRNHRAPMELPAPVCVAPTGTFAGCSPAPGASARSCRVCGAPVAREEVAAARRAAAEAALQKNASLLGAEAAADPDGALPPAAAKRLAGRECQRLTLAALIEEALGLMVGGGGELARRLVRSYIPSFTYYPPQHQHPYVVVDERGVPQPQQRRPSSAPRPEASPAATTARGGTSRRPQTASGRKAAARGRPAASAGSGSGGDGGGDFVVAPERELTAAELARWDGMEFKEQGPYGNVYGSPSGEVGADGQGQREPVRRRGSSGGGARRSQQLQQQQQQQEGPCLRVSTLSPVFDSPHDPLYGLLMAGGGAEAEAARRRVTYAHAGPEATRKGGAPRGGAGGGGGGGAGVRRVNINAEVPYKDSPAGLRRAF</sequence>
<feature type="region of interest" description="Disordered" evidence="1">
    <location>
        <begin position="369"/>
        <end position="431"/>
    </location>
</feature>
<feature type="compositionally biased region" description="Gly residues" evidence="1">
    <location>
        <begin position="420"/>
        <end position="429"/>
    </location>
</feature>
<dbReference type="Proteomes" id="UP000236333">
    <property type="component" value="Unassembled WGS sequence"/>
</dbReference>
<name>A0A2J8ADR5_9CHLO</name>
<evidence type="ECO:0000313" key="2">
    <source>
        <dbReference type="EMBL" id="PNH10668.1"/>
    </source>
</evidence>
<feature type="region of interest" description="Disordered" evidence="1">
    <location>
        <begin position="546"/>
        <end position="573"/>
    </location>
</feature>
<dbReference type="EMBL" id="PGGS01000050">
    <property type="protein sequence ID" value="PNH10668.1"/>
    <property type="molecule type" value="Genomic_DNA"/>
</dbReference>
<reference evidence="2 3" key="1">
    <citation type="journal article" date="2017" name="Mol. Biol. Evol.">
        <title>The 4-celled Tetrabaena socialis nuclear genome reveals the essential components for genetic control of cell number at the origin of multicellularity in the volvocine lineage.</title>
        <authorList>
            <person name="Featherston J."/>
            <person name="Arakaki Y."/>
            <person name="Hanschen E.R."/>
            <person name="Ferris P.J."/>
            <person name="Michod R.E."/>
            <person name="Olson B.J.S.C."/>
            <person name="Nozaki H."/>
            <person name="Durand P.M."/>
        </authorList>
    </citation>
    <scope>NUCLEOTIDE SEQUENCE [LARGE SCALE GENOMIC DNA]</scope>
    <source>
        <strain evidence="2 3">NIES-571</strain>
    </source>
</reference>
<accession>A0A2J8ADR5</accession>
<proteinExistence type="predicted"/>
<comment type="caution">
    <text evidence="2">The sequence shown here is derived from an EMBL/GenBank/DDBJ whole genome shotgun (WGS) entry which is preliminary data.</text>
</comment>
<gene>
    <name evidence="2" type="ORF">TSOC_002623</name>
</gene>